<comment type="caution">
    <text evidence="1">The sequence shown here is derived from an EMBL/GenBank/DDBJ whole genome shotgun (WGS) entry which is preliminary data.</text>
</comment>
<dbReference type="EMBL" id="BPLR01003802">
    <property type="protein sequence ID" value="GIX88857.1"/>
    <property type="molecule type" value="Genomic_DNA"/>
</dbReference>
<organism evidence="1 2">
    <name type="scientific">Caerostris extrusa</name>
    <name type="common">Bark spider</name>
    <name type="synonym">Caerostris bankana</name>
    <dbReference type="NCBI Taxonomy" id="172846"/>
    <lineage>
        <taxon>Eukaryota</taxon>
        <taxon>Metazoa</taxon>
        <taxon>Ecdysozoa</taxon>
        <taxon>Arthropoda</taxon>
        <taxon>Chelicerata</taxon>
        <taxon>Arachnida</taxon>
        <taxon>Araneae</taxon>
        <taxon>Araneomorphae</taxon>
        <taxon>Entelegynae</taxon>
        <taxon>Araneoidea</taxon>
        <taxon>Araneidae</taxon>
        <taxon>Caerostris</taxon>
    </lineage>
</organism>
<name>A0AAV4P0T0_CAEEX</name>
<dbReference type="AlphaFoldDB" id="A0AAV4P0T0"/>
<accession>A0AAV4P0T0</accession>
<protein>
    <submittedName>
        <fullName evidence="1">Uncharacterized protein</fullName>
    </submittedName>
</protein>
<evidence type="ECO:0000313" key="1">
    <source>
        <dbReference type="EMBL" id="GIX88857.1"/>
    </source>
</evidence>
<reference evidence="1 2" key="1">
    <citation type="submission" date="2021-06" db="EMBL/GenBank/DDBJ databases">
        <title>Caerostris extrusa draft genome.</title>
        <authorList>
            <person name="Kono N."/>
            <person name="Arakawa K."/>
        </authorList>
    </citation>
    <scope>NUCLEOTIDE SEQUENCE [LARGE SCALE GENOMIC DNA]</scope>
</reference>
<proteinExistence type="predicted"/>
<dbReference type="Proteomes" id="UP001054945">
    <property type="component" value="Unassembled WGS sequence"/>
</dbReference>
<sequence length="123" mass="13938">MSITSKSILCCHFYGPNGFGRPNLTENYLPIHSSIEFLCLGQRSLTIAGIGQEIRKMRFGWSVDEMLLRGLMVFDDFLTPPRPLCRVWLTSIRYTIRFERFGLLLVLGPVLNAASAINIDNQS</sequence>
<evidence type="ECO:0000313" key="2">
    <source>
        <dbReference type="Proteomes" id="UP001054945"/>
    </source>
</evidence>
<gene>
    <name evidence="1" type="ORF">CEXT_305101</name>
</gene>
<keyword evidence="2" id="KW-1185">Reference proteome</keyword>